<reference evidence="3 4" key="1">
    <citation type="submission" date="2017-06" db="EMBL/GenBank/DDBJ databases">
        <title>Whole Genome Sequences of Colwellia marinimaniae MTCD1.</title>
        <authorList>
            <person name="Kusumoto H."/>
            <person name="Inoue M."/>
            <person name="Tanikawa K."/>
            <person name="Maeji H."/>
            <person name="Cameron J.H."/>
            <person name="Bartlett D.H."/>
        </authorList>
    </citation>
    <scope>NUCLEOTIDE SEQUENCE [LARGE SCALE GENOMIC DNA]</scope>
    <source>
        <strain evidence="3 4">MTCD1</strain>
    </source>
</reference>
<protein>
    <recommendedName>
        <fullName evidence="2">Ysc84 actin-binding domain-containing protein</fullName>
    </recommendedName>
</protein>
<keyword evidence="4" id="KW-1185">Reference proteome</keyword>
<proteinExistence type="predicted"/>
<comment type="caution">
    <text evidence="3">The sequence shown here is derived from an EMBL/GenBank/DDBJ whole genome shotgun (WGS) entry which is preliminary data.</text>
</comment>
<feature type="domain" description="Ysc84 actin-binding" evidence="2">
    <location>
        <begin position="84"/>
        <end position="140"/>
    </location>
</feature>
<name>A0ABQ0MY09_9GAMM</name>
<sequence>MKKLLLSLITVFVLVAGFTVQADDYSQTIDNFKSSPATKDFFNQAYGYAVYPTIAKAGVGIGAAHGKGLVYLHNKKVGKSSMTQLSIGFQLGGQVYSQIIFFQDKRSFDEFTSGNFEFSASASAVALTAAVQAQVGSSGISSSKGADSSSTKQNKASYHKGMAVMTLTKGGLMYEAVLAGQKYSYIAL</sequence>
<evidence type="ECO:0000313" key="4">
    <source>
        <dbReference type="Proteomes" id="UP000197068"/>
    </source>
</evidence>
<dbReference type="CDD" id="cd11524">
    <property type="entry name" value="SYLF"/>
    <property type="match status" value="1"/>
</dbReference>
<evidence type="ECO:0000259" key="2">
    <source>
        <dbReference type="Pfam" id="PF04366"/>
    </source>
</evidence>
<dbReference type="EMBL" id="BDQM01000026">
    <property type="protein sequence ID" value="GAW97154.1"/>
    <property type="molecule type" value="Genomic_DNA"/>
</dbReference>
<feature type="chain" id="PRO_5047359167" description="Ysc84 actin-binding domain-containing protein" evidence="1">
    <location>
        <begin position="23"/>
        <end position="188"/>
    </location>
</feature>
<dbReference type="Pfam" id="PF04366">
    <property type="entry name" value="Ysc84"/>
    <property type="match status" value="1"/>
</dbReference>
<evidence type="ECO:0000256" key="1">
    <source>
        <dbReference type="SAM" id="SignalP"/>
    </source>
</evidence>
<evidence type="ECO:0000313" key="3">
    <source>
        <dbReference type="EMBL" id="GAW97154.1"/>
    </source>
</evidence>
<keyword evidence="1" id="KW-0732">Signal</keyword>
<accession>A0ABQ0MY09</accession>
<dbReference type="InterPro" id="IPR007461">
    <property type="entry name" value="Ysc84_actin-binding"/>
</dbReference>
<dbReference type="RefSeq" id="WP_057179736.1">
    <property type="nucleotide sequence ID" value="NZ_BDQM01000026.1"/>
</dbReference>
<organism evidence="3 4">
    <name type="scientific">Colwellia marinimaniae</name>
    <dbReference type="NCBI Taxonomy" id="1513592"/>
    <lineage>
        <taxon>Bacteria</taxon>
        <taxon>Pseudomonadati</taxon>
        <taxon>Pseudomonadota</taxon>
        <taxon>Gammaproteobacteria</taxon>
        <taxon>Alteromonadales</taxon>
        <taxon>Colwelliaceae</taxon>
        <taxon>Colwellia</taxon>
    </lineage>
</organism>
<dbReference type="Proteomes" id="UP000197068">
    <property type="component" value="Unassembled WGS sequence"/>
</dbReference>
<feature type="signal peptide" evidence="1">
    <location>
        <begin position="1"/>
        <end position="22"/>
    </location>
</feature>
<gene>
    <name evidence="3" type="ORF">MTCD1_02780</name>
</gene>